<evidence type="ECO:0000259" key="1">
    <source>
        <dbReference type="Pfam" id="PF18962"/>
    </source>
</evidence>
<dbReference type="InterPro" id="IPR026444">
    <property type="entry name" value="Secre_tail"/>
</dbReference>
<dbReference type="NCBIfam" id="TIGR04183">
    <property type="entry name" value="Por_Secre_tail"/>
    <property type="match status" value="1"/>
</dbReference>
<gene>
    <name evidence="2" type="ORF">SAMN05421739_103532</name>
</gene>
<evidence type="ECO:0000313" key="2">
    <source>
        <dbReference type="EMBL" id="SFG76100.1"/>
    </source>
</evidence>
<dbReference type="Pfam" id="PF18962">
    <property type="entry name" value="Por_Secre_tail"/>
    <property type="match status" value="1"/>
</dbReference>
<organism evidence="2 3">
    <name type="scientific">Pontibacter chinhatensis</name>
    <dbReference type="NCBI Taxonomy" id="1436961"/>
    <lineage>
        <taxon>Bacteria</taxon>
        <taxon>Pseudomonadati</taxon>
        <taxon>Bacteroidota</taxon>
        <taxon>Cytophagia</taxon>
        <taxon>Cytophagales</taxon>
        <taxon>Hymenobacteraceae</taxon>
        <taxon>Pontibacter</taxon>
    </lineage>
</organism>
<sequence>MNKKILPSFLIMERLLSFILRKGILHQNYMKQFILTVITCFTVLLVQAQGTPAQQTDKNPLGLVQEEDVAIYPNPSNGVFTISVSNLHATQVELTILNVIGNEIYRETLSNHEPKLSKTINLDRHAKGLYYVKLEADNYSAVRRVVIK</sequence>
<name>A0A1I2UGC0_9BACT</name>
<dbReference type="EMBL" id="FOOT01000003">
    <property type="protein sequence ID" value="SFG76100.1"/>
    <property type="molecule type" value="Genomic_DNA"/>
</dbReference>
<accession>A0A1I2UGC0</accession>
<dbReference type="STRING" id="1436961.SAMN05421739_103532"/>
<reference evidence="3" key="1">
    <citation type="submission" date="2016-10" db="EMBL/GenBank/DDBJ databases">
        <authorList>
            <person name="Varghese N."/>
            <person name="Submissions S."/>
        </authorList>
    </citation>
    <scope>NUCLEOTIDE SEQUENCE [LARGE SCALE GENOMIC DNA]</scope>
    <source>
        <strain evidence="3">LP51</strain>
    </source>
</reference>
<evidence type="ECO:0000313" key="3">
    <source>
        <dbReference type="Proteomes" id="UP000198724"/>
    </source>
</evidence>
<dbReference type="Proteomes" id="UP000198724">
    <property type="component" value="Unassembled WGS sequence"/>
</dbReference>
<dbReference type="AlphaFoldDB" id="A0A1I2UGC0"/>
<keyword evidence="3" id="KW-1185">Reference proteome</keyword>
<feature type="domain" description="Secretion system C-terminal sorting" evidence="1">
    <location>
        <begin position="71"/>
        <end position="147"/>
    </location>
</feature>
<protein>
    <submittedName>
        <fullName evidence="2">Por secretion system C-terminal sorting domain-containing protein</fullName>
    </submittedName>
</protein>
<proteinExistence type="predicted"/>